<dbReference type="Gene3D" id="3.30.559.30">
    <property type="entry name" value="Nonribosomal peptide synthetase, condensation domain"/>
    <property type="match status" value="1"/>
</dbReference>
<organism evidence="2 3">
    <name type="scientific">Silvibacterium bohemicum</name>
    <dbReference type="NCBI Taxonomy" id="1577686"/>
    <lineage>
        <taxon>Bacteria</taxon>
        <taxon>Pseudomonadati</taxon>
        <taxon>Acidobacteriota</taxon>
        <taxon>Terriglobia</taxon>
        <taxon>Terriglobales</taxon>
        <taxon>Acidobacteriaceae</taxon>
        <taxon>Silvibacterium</taxon>
    </lineage>
</organism>
<dbReference type="RefSeq" id="WP_231581234.1">
    <property type="nucleotide sequence ID" value="NZ_JACHEK010000004.1"/>
</dbReference>
<protein>
    <recommendedName>
        <fullName evidence="4">Condensation domain-containing protein</fullName>
    </recommendedName>
</protein>
<accession>A0A841JRN0</accession>
<name>A0A841JRN0_9BACT</name>
<gene>
    <name evidence="2" type="ORF">HNQ77_002004</name>
</gene>
<proteinExistence type="predicted"/>
<sequence length="262" mass="29006">MEAHAGRPLDPLPVPPPHEQLLGLEDESIEDSSKFSGVARSINPDFFKLAPRVASLRLSEELTGKLKARSQQEETSVHCALQASIVFTAKELATHGVHPRLGVGSPISTRKTLHQGEICVLLTDIARQQLSIPGSGDFWELARCARNELAPQQSLDRIVKSRREFRQLLSSVPDLETVRQIVGQGMKNDFVLSNMGSLPFDTQYGRLRLETMWGPSILIGTSEDQQFLGVATVNERLSLLYSSHAPIPRLLETMESVLVEHV</sequence>
<reference evidence="2 3" key="1">
    <citation type="submission" date="2020-08" db="EMBL/GenBank/DDBJ databases">
        <title>Genomic Encyclopedia of Type Strains, Phase IV (KMG-IV): sequencing the most valuable type-strain genomes for metagenomic binning, comparative biology and taxonomic classification.</title>
        <authorList>
            <person name="Goeker M."/>
        </authorList>
    </citation>
    <scope>NUCLEOTIDE SEQUENCE [LARGE SCALE GENOMIC DNA]</scope>
    <source>
        <strain evidence="2 3">DSM 103733</strain>
    </source>
</reference>
<evidence type="ECO:0000256" key="1">
    <source>
        <dbReference type="SAM" id="MobiDB-lite"/>
    </source>
</evidence>
<feature type="region of interest" description="Disordered" evidence="1">
    <location>
        <begin position="1"/>
        <end position="20"/>
    </location>
</feature>
<evidence type="ECO:0008006" key="4">
    <source>
        <dbReference type="Google" id="ProtNLM"/>
    </source>
</evidence>
<comment type="caution">
    <text evidence="2">The sequence shown here is derived from an EMBL/GenBank/DDBJ whole genome shotgun (WGS) entry which is preliminary data.</text>
</comment>
<dbReference type="SUPFAM" id="SSF52777">
    <property type="entry name" value="CoA-dependent acyltransferases"/>
    <property type="match status" value="1"/>
</dbReference>
<evidence type="ECO:0000313" key="2">
    <source>
        <dbReference type="EMBL" id="MBB6144052.1"/>
    </source>
</evidence>
<dbReference type="AlphaFoldDB" id="A0A841JRN0"/>
<dbReference type="EMBL" id="JACHEK010000004">
    <property type="protein sequence ID" value="MBB6144052.1"/>
    <property type="molecule type" value="Genomic_DNA"/>
</dbReference>
<evidence type="ECO:0000313" key="3">
    <source>
        <dbReference type="Proteomes" id="UP000538666"/>
    </source>
</evidence>
<keyword evidence="3" id="KW-1185">Reference proteome</keyword>
<dbReference type="Proteomes" id="UP000538666">
    <property type="component" value="Unassembled WGS sequence"/>
</dbReference>